<dbReference type="Gene3D" id="3.90.1150.10">
    <property type="entry name" value="Aspartate Aminotransferase, domain 1"/>
    <property type="match status" value="1"/>
</dbReference>
<keyword evidence="1" id="KW-0663">Pyridoxal phosphate</keyword>
<proteinExistence type="predicted"/>
<dbReference type="InterPro" id="IPR000192">
    <property type="entry name" value="Aminotrans_V_dom"/>
</dbReference>
<organism evidence="3 4">
    <name type="scientific">Puniceibacterium sediminis</name>
    <dbReference type="NCBI Taxonomy" id="1608407"/>
    <lineage>
        <taxon>Bacteria</taxon>
        <taxon>Pseudomonadati</taxon>
        <taxon>Pseudomonadota</taxon>
        <taxon>Alphaproteobacteria</taxon>
        <taxon>Rhodobacterales</taxon>
        <taxon>Paracoccaceae</taxon>
        <taxon>Puniceibacterium</taxon>
    </lineage>
</organism>
<dbReference type="RefSeq" id="WP_089273892.1">
    <property type="nucleotide sequence ID" value="NZ_FZNN01000035.1"/>
</dbReference>
<reference evidence="3 4" key="1">
    <citation type="submission" date="2017-06" db="EMBL/GenBank/DDBJ databases">
        <authorList>
            <person name="Kim H.J."/>
            <person name="Triplett B.A."/>
        </authorList>
    </citation>
    <scope>NUCLEOTIDE SEQUENCE [LARGE SCALE GENOMIC DNA]</scope>
    <source>
        <strain evidence="3 4">DSM 29052</strain>
    </source>
</reference>
<keyword evidence="3" id="KW-0456">Lyase</keyword>
<dbReference type="PANTHER" id="PTHR43586">
    <property type="entry name" value="CYSTEINE DESULFURASE"/>
    <property type="match status" value="1"/>
</dbReference>
<evidence type="ECO:0000313" key="3">
    <source>
        <dbReference type="EMBL" id="SNR84650.1"/>
    </source>
</evidence>
<dbReference type="Proteomes" id="UP000198417">
    <property type="component" value="Unassembled WGS sequence"/>
</dbReference>
<protein>
    <submittedName>
        <fullName evidence="3">Selenocysteine lyase/Cysteine desulfurase</fullName>
    </submittedName>
</protein>
<dbReference type="GO" id="GO:0016829">
    <property type="term" value="F:lyase activity"/>
    <property type="evidence" value="ECO:0007669"/>
    <property type="project" value="UniProtKB-KW"/>
</dbReference>
<dbReference type="AlphaFoldDB" id="A0A238ZMU0"/>
<evidence type="ECO:0000259" key="2">
    <source>
        <dbReference type="Pfam" id="PF00266"/>
    </source>
</evidence>
<dbReference type="InterPro" id="IPR015424">
    <property type="entry name" value="PyrdxlP-dep_Trfase"/>
</dbReference>
<dbReference type="Pfam" id="PF00266">
    <property type="entry name" value="Aminotran_5"/>
    <property type="match status" value="1"/>
</dbReference>
<dbReference type="InterPro" id="IPR015422">
    <property type="entry name" value="PyrdxlP-dep_Trfase_small"/>
</dbReference>
<dbReference type="EMBL" id="FZNN01000035">
    <property type="protein sequence ID" value="SNR84650.1"/>
    <property type="molecule type" value="Genomic_DNA"/>
</dbReference>
<dbReference type="OrthoDB" id="7801625at2"/>
<dbReference type="Gene3D" id="3.40.640.10">
    <property type="entry name" value="Type I PLP-dependent aspartate aminotransferase-like (Major domain)"/>
    <property type="match status" value="1"/>
</dbReference>
<evidence type="ECO:0000256" key="1">
    <source>
        <dbReference type="ARBA" id="ARBA00022898"/>
    </source>
</evidence>
<keyword evidence="4" id="KW-1185">Reference proteome</keyword>
<dbReference type="SUPFAM" id="SSF53383">
    <property type="entry name" value="PLP-dependent transferases"/>
    <property type="match status" value="1"/>
</dbReference>
<feature type="domain" description="Aminotransferase class V" evidence="2">
    <location>
        <begin position="34"/>
        <end position="411"/>
    </location>
</feature>
<sequence length="422" mass="44931">MLGPKLISDDLDLIDAIRERFAHVDSCPFGGPRVYFENGGGALTLKSVIETSARFAGIPDNQGRDNPAAKALAQVVEKAKADLAVFMNAGSGQFIAGETGTELLYRMIRTACVNAPKGCKIIGSSIEHPSSRSAARQWADTTGMTYVNVQHDAPSGVVTAEDYAALMTPDVGVATILHASPVTGIGIDVVAIAKAIRAVAPDCVIIVDGIQHAAHGHLDLSTYDVDGYAISPYKVFSRHGYGIAWISDRMTAFSHEALVGGPTRNWELGTRDVGAYAAISDVISYFDWLGGEVSEETDARKRIEAAGQAIHDYEADLTNALINGTANLPGLRHMDGVSILSGANNPARVGTVSFVVDGMASTEIVQRLQDHGIRTHTRTADHYSGNILHPLNLPDCVRISMCHYNTGQEVAQALRAIKTIVG</sequence>
<name>A0A238ZMU0_9RHOB</name>
<dbReference type="InterPro" id="IPR015421">
    <property type="entry name" value="PyrdxlP-dep_Trfase_major"/>
</dbReference>
<gene>
    <name evidence="3" type="ORF">SAMN06265370_13523</name>
</gene>
<accession>A0A238ZMU0</accession>
<evidence type="ECO:0000313" key="4">
    <source>
        <dbReference type="Proteomes" id="UP000198417"/>
    </source>
</evidence>